<dbReference type="InterPro" id="IPR050524">
    <property type="entry name" value="APC_YAT"/>
</dbReference>
<dbReference type="PANTHER" id="PTHR43341">
    <property type="entry name" value="AMINO ACID PERMEASE"/>
    <property type="match status" value="1"/>
</dbReference>
<feature type="transmembrane region" description="Helical" evidence="6">
    <location>
        <begin position="296"/>
        <end position="314"/>
    </location>
</feature>
<comment type="subcellular location">
    <subcellularLocation>
        <location evidence="1">Membrane</location>
        <topology evidence="1">Multi-pass membrane protein</topology>
    </subcellularLocation>
</comment>
<keyword evidence="3 6" id="KW-0812">Transmembrane</keyword>
<evidence type="ECO:0000256" key="1">
    <source>
        <dbReference type="ARBA" id="ARBA00004141"/>
    </source>
</evidence>
<feature type="transmembrane region" description="Helical" evidence="6">
    <location>
        <begin position="122"/>
        <end position="140"/>
    </location>
</feature>
<dbReference type="GO" id="GO:0015171">
    <property type="term" value="F:amino acid transmembrane transporter activity"/>
    <property type="evidence" value="ECO:0007669"/>
    <property type="project" value="TreeGrafter"/>
</dbReference>
<feature type="transmembrane region" description="Helical" evidence="6">
    <location>
        <begin position="15"/>
        <end position="34"/>
    </location>
</feature>
<feature type="transmembrane region" description="Helical" evidence="6">
    <location>
        <begin position="326"/>
        <end position="346"/>
    </location>
</feature>
<dbReference type="EMBL" id="BSXN01000922">
    <property type="protein sequence ID" value="GME70591.1"/>
    <property type="molecule type" value="Genomic_DNA"/>
</dbReference>
<organism evidence="8 9">
    <name type="scientific">Candida boidinii</name>
    <name type="common">Yeast</name>
    <dbReference type="NCBI Taxonomy" id="5477"/>
    <lineage>
        <taxon>Eukaryota</taxon>
        <taxon>Fungi</taxon>
        <taxon>Dikarya</taxon>
        <taxon>Ascomycota</taxon>
        <taxon>Saccharomycotina</taxon>
        <taxon>Pichiomycetes</taxon>
        <taxon>Pichiales</taxon>
        <taxon>Pichiaceae</taxon>
        <taxon>Ogataea</taxon>
        <taxon>Ogataea/Candida clade</taxon>
    </lineage>
</organism>
<evidence type="ECO:0000313" key="8">
    <source>
        <dbReference type="EMBL" id="GME70591.1"/>
    </source>
</evidence>
<sequence>MLSYYPKLKIPGPNTAGWITLFLCISVIINLFDIRVYGEIEYYSTVIKLIFLLGMMIYMIILNAGGSPPLHVKTGFKYWDYGDSNFELNMIYGPFRPTFDVTDVGLGALKGLGGSSGRFCQFLVASVVAAYAYVGTEIILIAGGESRNPRVAIPNATRNIYWRILIFYILAIFIIGLNIYSGDPRLLRYFSPEDTPKLNSTENAMLNDIIAVNGGNNCDTNLLTWGGFSNGNQSPWVIAIQNASLCEFSGIVNGFLVYFALTAGTSQLYASSRTLYYLSIQGKAPELFSTCSKRGVPYMSVLFTGSIGALAYLSVQNNTALVFERLLSICATTGLIVWSGMCLSFIRFYHGLKFRPDIISRNDENYPYRSPFQPYLAYFGMIGGIILVLSSGFVVFTRGNWSTVYFFSCYGSLILFILCYVCYKILKRTKIHRLDQVDLDSGRREIDRIIWEEDRHYSSNFKEILAKLATLIF</sequence>
<comment type="caution">
    <text evidence="8">The sequence shown here is derived from an EMBL/GenBank/DDBJ whole genome shotgun (WGS) entry which is preliminary data.</text>
</comment>
<protein>
    <submittedName>
        <fullName evidence="8">Unnamed protein product</fullName>
    </submittedName>
</protein>
<feature type="domain" description="Amino acid permease/ SLC12A" evidence="7">
    <location>
        <begin position="14"/>
        <end position="434"/>
    </location>
</feature>
<dbReference type="PIRSF" id="PIRSF006060">
    <property type="entry name" value="AA_transporter"/>
    <property type="match status" value="1"/>
</dbReference>
<keyword evidence="4 6" id="KW-1133">Transmembrane helix</keyword>
<keyword evidence="5 6" id="KW-0472">Membrane</keyword>
<feature type="transmembrane region" description="Helical" evidence="6">
    <location>
        <begin position="375"/>
        <end position="396"/>
    </location>
</feature>
<evidence type="ECO:0000256" key="3">
    <source>
        <dbReference type="ARBA" id="ARBA00022692"/>
    </source>
</evidence>
<evidence type="ECO:0000256" key="6">
    <source>
        <dbReference type="SAM" id="Phobius"/>
    </source>
</evidence>
<feature type="transmembrane region" description="Helical" evidence="6">
    <location>
        <begin position="160"/>
        <end position="180"/>
    </location>
</feature>
<evidence type="ECO:0000256" key="5">
    <source>
        <dbReference type="ARBA" id="ARBA00023136"/>
    </source>
</evidence>
<dbReference type="PANTHER" id="PTHR43341:SF46">
    <property type="entry name" value="SPS-SENSOR COMPONENT SSY1"/>
    <property type="match status" value="1"/>
</dbReference>
<dbReference type="InterPro" id="IPR004841">
    <property type="entry name" value="AA-permease/SLC12A_dom"/>
</dbReference>
<comment type="similarity">
    <text evidence="2">Belongs to the amino acid-polyamine-organocation (APC) superfamily. YAT (TC 2.A.3.10) family.</text>
</comment>
<evidence type="ECO:0000256" key="4">
    <source>
        <dbReference type="ARBA" id="ARBA00022989"/>
    </source>
</evidence>
<dbReference type="AlphaFoldDB" id="A0A9W6WH58"/>
<dbReference type="Pfam" id="PF00324">
    <property type="entry name" value="AA_permease"/>
    <property type="match status" value="1"/>
</dbReference>
<evidence type="ECO:0000313" key="9">
    <source>
        <dbReference type="Proteomes" id="UP001165120"/>
    </source>
</evidence>
<accession>A0A9W6WH58</accession>
<gene>
    <name evidence="8" type="ORF">Cboi02_000289100</name>
</gene>
<proteinExistence type="inferred from homology"/>
<dbReference type="GO" id="GO:0016020">
    <property type="term" value="C:membrane"/>
    <property type="evidence" value="ECO:0007669"/>
    <property type="project" value="UniProtKB-SubCell"/>
</dbReference>
<name>A0A9W6WH58_CANBO</name>
<feature type="transmembrane region" description="Helical" evidence="6">
    <location>
        <begin position="46"/>
        <end position="66"/>
    </location>
</feature>
<dbReference type="Gene3D" id="1.20.1740.10">
    <property type="entry name" value="Amino acid/polyamine transporter I"/>
    <property type="match status" value="1"/>
</dbReference>
<keyword evidence="9" id="KW-1185">Reference proteome</keyword>
<evidence type="ECO:0000259" key="7">
    <source>
        <dbReference type="Pfam" id="PF00324"/>
    </source>
</evidence>
<dbReference type="Proteomes" id="UP001165120">
    <property type="component" value="Unassembled WGS sequence"/>
</dbReference>
<feature type="transmembrane region" description="Helical" evidence="6">
    <location>
        <begin position="402"/>
        <end position="423"/>
    </location>
</feature>
<reference evidence="8" key="1">
    <citation type="submission" date="2023-04" db="EMBL/GenBank/DDBJ databases">
        <title>Candida boidinii NBRC 10035.</title>
        <authorList>
            <person name="Ichikawa N."/>
            <person name="Sato H."/>
            <person name="Tonouchi N."/>
        </authorList>
    </citation>
    <scope>NUCLEOTIDE SEQUENCE</scope>
    <source>
        <strain evidence="8">NBRC 10035</strain>
    </source>
</reference>
<evidence type="ECO:0000256" key="2">
    <source>
        <dbReference type="ARBA" id="ARBA00006983"/>
    </source>
</evidence>